<evidence type="ECO:0000256" key="7">
    <source>
        <dbReference type="ARBA" id="ARBA00023004"/>
    </source>
</evidence>
<dbReference type="Proteomes" id="UP000284842">
    <property type="component" value="Unassembled WGS sequence"/>
</dbReference>
<dbReference type="GO" id="GO:0042744">
    <property type="term" value="P:hydrogen peroxide catabolic process"/>
    <property type="evidence" value="ECO:0007669"/>
    <property type="project" value="TreeGrafter"/>
</dbReference>
<sequence length="619" mass="67367">MNRSTIIVLYSLSLLSLLTPTYAYKWPSPQYDTLEELLYMGRRSDGSSLASLVHPCRKRTGTLGSIPAEWLRFAFHDMATHNVDDGTGGMDGSIVYELGRSENFGIGFNQTLSDFEGFPNARVSRADITAIGAIMAVATCGGPVIPFRGGRIDTWTAGGFGTPEPQHDLSTLNESFRKQGFNQEEMIKLVACGHSFGGVRSTEFPSLVPPNPDSLTAVIHDFDTTPDFDNAVVTEYLSGATTNPLVVGANKTLVSDLRVFESDGNKTIQSFADKDTYANECRDILARMIDVVPKDVTLTDEIKLLPVKVGYAQLAFEKGQLVFKTSLRLLQPLNTDVNKNRVTTLLWCDKYGSNAGCSGKTSTALPVTSFPEDPNLSPVTLKLGYYFVTYTYVVPIASNTSISKFWFEMDEKDGSPLKVFDNNEADTQGQGLKGGNGYPIDQDQVIFAPMLSSVVSLYDSAANKGDTSATNLTVIKRYTLVTGVRDGVNPTRVHAIANDVAIRNFTEPFQSSFDFVLNSTFPPLQGYTFYTATIDDPGMQLTLDIFAEGADGKTYQQNFVETLLLDNTPYVKPASVVTIGGRTSAASKSAVTTGATVLLAVFSAHLLGTWNPIIDWMLS</sequence>
<keyword evidence="4" id="KW-0349">Heme</keyword>
<keyword evidence="7" id="KW-0408">Iron</keyword>
<dbReference type="SUPFAM" id="SSF48113">
    <property type="entry name" value="Heme-dependent peroxidases"/>
    <property type="match status" value="1"/>
</dbReference>
<dbReference type="AlphaFoldDB" id="A0A409VEC2"/>
<dbReference type="STRING" id="181874.A0A409VEC2"/>
<keyword evidence="11" id="KW-1185">Reference proteome</keyword>
<dbReference type="PANTHER" id="PTHR31356:SF53">
    <property type="entry name" value="HEME PEROXIDASE"/>
    <property type="match status" value="1"/>
</dbReference>
<dbReference type="GO" id="GO:0034599">
    <property type="term" value="P:cellular response to oxidative stress"/>
    <property type="evidence" value="ECO:0007669"/>
    <property type="project" value="InterPro"/>
</dbReference>
<keyword evidence="8" id="KW-0732">Signal</keyword>
<evidence type="ECO:0000256" key="6">
    <source>
        <dbReference type="ARBA" id="ARBA00023002"/>
    </source>
</evidence>
<organism evidence="10 11">
    <name type="scientific">Panaeolus cyanescens</name>
    <dbReference type="NCBI Taxonomy" id="181874"/>
    <lineage>
        <taxon>Eukaryota</taxon>
        <taxon>Fungi</taxon>
        <taxon>Dikarya</taxon>
        <taxon>Basidiomycota</taxon>
        <taxon>Agaricomycotina</taxon>
        <taxon>Agaricomycetes</taxon>
        <taxon>Agaricomycetidae</taxon>
        <taxon>Agaricales</taxon>
        <taxon>Agaricineae</taxon>
        <taxon>Galeropsidaceae</taxon>
        <taxon>Panaeolus</taxon>
    </lineage>
</organism>
<reference evidence="10 11" key="1">
    <citation type="journal article" date="2018" name="Evol. Lett.">
        <title>Horizontal gene cluster transfer increased hallucinogenic mushroom diversity.</title>
        <authorList>
            <person name="Reynolds H.T."/>
            <person name="Vijayakumar V."/>
            <person name="Gluck-Thaler E."/>
            <person name="Korotkin H.B."/>
            <person name="Matheny P.B."/>
            <person name="Slot J.C."/>
        </authorList>
    </citation>
    <scope>NUCLEOTIDE SEQUENCE [LARGE SCALE GENOMIC DNA]</scope>
    <source>
        <strain evidence="10 11">2629</strain>
    </source>
</reference>
<keyword evidence="5" id="KW-0479">Metal-binding</keyword>
<dbReference type="InParanoid" id="A0A409VEC2"/>
<feature type="domain" description="Plant heme peroxidase family profile" evidence="9">
    <location>
        <begin position="123"/>
        <end position="272"/>
    </location>
</feature>
<dbReference type="PROSITE" id="PS50873">
    <property type="entry name" value="PEROXIDASE_4"/>
    <property type="match status" value="1"/>
</dbReference>
<evidence type="ECO:0000259" key="9">
    <source>
        <dbReference type="PROSITE" id="PS50873"/>
    </source>
</evidence>
<dbReference type="PANTHER" id="PTHR31356">
    <property type="entry name" value="THYLAKOID LUMENAL 29 KDA PROTEIN, CHLOROPLASTIC-RELATED"/>
    <property type="match status" value="1"/>
</dbReference>
<dbReference type="InterPro" id="IPR002016">
    <property type="entry name" value="Haem_peroxidase"/>
</dbReference>
<comment type="caution">
    <text evidence="10">The sequence shown here is derived from an EMBL/GenBank/DDBJ whole genome shotgun (WGS) entry which is preliminary data.</text>
</comment>
<comment type="similarity">
    <text evidence="2">Belongs to the peroxidase family. Cytochrome c peroxidase subfamily.</text>
</comment>
<dbReference type="GO" id="GO:0000302">
    <property type="term" value="P:response to reactive oxygen species"/>
    <property type="evidence" value="ECO:0007669"/>
    <property type="project" value="TreeGrafter"/>
</dbReference>
<evidence type="ECO:0000256" key="8">
    <source>
        <dbReference type="RuleBase" id="RU363051"/>
    </source>
</evidence>
<name>A0A409VEC2_9AGAR</name>
<keyword evidence="3 8" id="KW-0575">Peroxidase</keyword>
<dbReference type="Gene3D" id="1.10.520.10">
    <property type="match status" value="1"/>
</dbReference>
<feature type="chain" id="PRO_5018820384" description="Peroxidase" evidence="8">
    <location>
        <begin position="24"/>
        <end position="619"/>
    </location>
</feature>
<evidence type="ECO:0000256" key="5">
    <source>
        <dbReference type="ARBA" id="ARBA00022723"/>
    </source>
</evidence>
<dbReference type="GO" id="GO:0004601">
    <property type="term" value="F:peroxidase activity"/>
    <property type="evidence" value="ECO:0007669"/>
    <property type="project" value="UniProtKB-KW"/>
</dbReference>
<comment type="function">
    <text evidence="1">Destroys radicals which are normally produced within the cells and which are toxic to biological systems.</text>
</comment>
<dbReference type="OrthoDB" id="5985073at2759"/>
<dbReference type="InterPro" id="IPR002207">
    <property type="entry name" value="Peroxidase_I"/>
</dbReference>
<gene>
    <name evidence="10" type="ORF">CVT24_006782</name>
</gene>
<dbReference type="GO" id="GO:0046872">
    <property type="term" value="F:metal ion binding"/>
    <property type="evidence" value="ECO:0007669"/>
    <property type="project" value="UniProtKB-UniRule"/>
</dbReference>
<evidence type="ECO:0000313" key="11">
    <source>
        <dbReference type="Proteomes" id="UP000284842"/>
    </source>
</evidence>
<evidence type="ECO:0000256" key="2">
    <source>
        <dbReference type="ARBA" id="ARBA00005997"/>
    </source>
</evidence>
<feature type="signal peptide" evidence="8">
    <location>
        <begin position="1"/>
        <end position="23"/>
    </location>
</feature>
<dbReference type="GO" id="GO:0020037">
    <property type="term" value="F:heme binding"/>
    <property type="evidence" value="ECO:0007669"/>
    <property type="project" value="UniProtKB-UniRule"/>
</dbReference>
<evidence type="ECO:0000256" key="4">
    <source>
        <dbReference type="ARBA" id="ARBA00022617"/>
    </source>
</evidence>
<proteinExistence type="inferred from homology"/>
<protein>
    <recommendedName>
        <fullName evidence="8">Peroxidase</fullName>
        <ecNumber evidence="8">1.11.1.-</ecNumber>
    </recommendedName>
</protein>
<dbReference type="EC" id="1.11.1.-" evidence="8"/>
<evidence type="ECO:0000256" key="1">
    <source>
        <dbReference type="ARBA" id="ARBA00003917"/>
    </source>
</evidence>
<dbReference type="PRINTS" id="PR00459">
    <property type="entry name" value="ASPEROXIDASE"/>
</dbReference>
<evidence type="ECO:0000256" key="3">
    <source>
        <dbReference type="ARBA" id="ARBA00022559"/>
    </source>
</evidence>
<dbReference type="Pfam" id="PF00141">
    <property type="entry name" value="peroxidase"/>
    <property type="match status" value="1"/>
</dbReference>
<evidence type="ECO:0000313" key="10">
    <source>
        <dbReference type="EMBL" id="PPQ63257.1"/>
    </source>
</evidence>
<dbReference type="InterPro" id="IPR044831">
    <property type="entry name" value="Ccp1-like"/>
</dbReference>
<dbReference type="InterPro" id="IPR010255">
    <property type="entry name" value="Haem_peroxidase_sf"/>
</dbReference>
<accession>A0A409VEC2</accession>
<dbReference type="EMBL" id="NHTK01006127">
    <property type="protein sequence ID" value="PPQ63257.1"/>
    <property type="molecule type" value="Genomic_DNA"/>
</dbReference>
<dbReference type="PRINTS" id="PR00458">
    <property type="entry name" value="PEROXIDASE"/>
</dbReference>
<keyword evidence="6 8" id="KW-0560">Oxidoreductase</keyword>